<proteinExistence type="predicted"/>
<dbReference type="AlphaFoldDB" id="A0A6C0KTT5"/>
<accession>A0A6C0KTT5</accession>
<evidence type="ECO:0000313" key="1">
    <source>
        <dbReference type="EMBL" id="QHU20097.1"/>
    </source>
</evidence>
<dbReference type="EMBL" id="MN740962">
    <property type="protein sequence ID" value="QHU20097.1"/>
    <property type="molecule type" value="Genomic_DNA"/>
</dbReference>
<name>A0A6C0KTT5_9ZZZZ</name>
<organism evidence="1">
    <name type="scientific">viral metagenome</name>
    <dbReference type="NCBI Taxonomy" id="1070528"/>
    <lineage>
        <taxon>unclassified sequences</taxon>
        <taxon>metagenomes</taxon>
        <taxon>organismal metagenomes</taxon>
    </lineage>
</organism>
<reference evidence="1" key="1">
    <citation type="journal article" date="2020" name="Nature">
        <title>Giant virus diversity and host interactions through global metagenomics.</title>
        <authorList>
            <person name="Schulz F."/>
            <person name="Roux S."/>
            <person name="Paez-Espino D."/>
            <person name="Jungbluth S."/>
            <person name="Walsh D.A."/>
            <person name="Denef V.J."/>
            <person name="McMahon K.D."/>
            <person name="Konstantinidis K.T."/>
            <person name="Eloe-Fadrosh E.A."/>
            <person name="Kyrpides N.C."/>
            <person name="Woyke T."/>
        </authorList>
    </citation>
    <scope>NUCLEOTIDE SEQUENCE</scope>
    <source>
        <strain evidence="1">GVMAG-S-3300013014-136</strain>
    </source>
</reference>
<protein>
    <submittedName>
        <fullName evidence="1">Uncharacterized protein</fullName>
    </submittedName>
</protein>
<sequence>MVPKKLKQLELIFVKGKVDIVSKFANLILCGVWTS</sequence>